<protein>
    <recommendedName>
        <fullName evidence="3">histidine kinase</fullName>
        <ecNumber evidence="3">2.7.13.3</ecNumber>
    </recommendedName>
</protein>
<evidence type="ECO:0000256" key="3">
    <source>
        <dbReference type="ARBA" id="ARBA00012438"/>
    </source>
</evidence>
<evidence type="ECO:0000256" key="12">
    <source>
        <dbReference type="ARBA" id="ARBA00023136"/>
    </source>
</evidence>
<evidence type="ECO:0000256" key="7">
    <source>
        <dbReference type="ARBA" id="ARBA00022741"/>
    </source>
</evidence>
<feature type="transmembrane region" description="Helical" evidence="13">
    <location>
        <begin position="17"/>
        <end position="37"/>
    </location>
</feature>
<dbReference type="EC" id="2.7.13.3" evidence="3"/>
<dbReference type="SUPFAM" id="SSF55874">
    <property type="entry name" value="ATPase domain of HSP90 chaperone/DNA topoisomerase II/histidine kinase"/>
    <property type="match status" value="1"/>
</dbReference>
<dbReference type="InterPro" id="IPR025201">
    <property type="entry name" value="KdpD_TM"/>
</dbReference>
<proteinExistence type="predicted"/>
<dbReference type="Gene3D" id="3.30.565.10">
    <property type="entry name" value="Histidine kinase-like ATPase, C-terminal domain"/>
    <property type="match status" value="1"/>
</dbReference>
<dbReference type="Pfam" id="PF02518">
    <property type="entry name" value="HATPase_c"/>
    <property type="match status" value="1"/>
</dbReference>
<dbReference type="GO" id="GO:0016301">
    <property type="term" value="F:kinase activity"/>
    <property type="evidence" value="ECO:0007669"/>
    <property type="project" value="UniProtKB-KW"/>
</dbReference>
<keyword evidence="10 13" id="KW-1133">Transmembrane helix</keyword>
<comment type="catalytic activity">
    <reaction evidence="1">
        <text>ATP + protein L-histidine = ADP + protein N-phospho-L-histidine.</text>
        <dbReference type="EC" id="2.7.13.3"/>
    </reaction>
</comment>
<dbReference type="InterPro" id="IPR011495">
    <property type="entry name" value="Sig_transdc_His_kin_sub2_dim/P"/>
</dbReference>
<keyword evidence="16" id="KW-1185">Reference proteome</keyword>
<feature type="domain" description="Histidine kinase/HSP90-like ATPase" evidence="14">
    <location>
        <begin position="227"/>
        <end position="323"/>
    </location>
</feature>
<dbReference type="PANTHER" id="PTHR41523">
    <property type="entry name" value="TWO-COMPONENT SYSTEM SENSOR PROTEIN"/>
    <property type="match status" value="1"/>
</dbReference>
<feature type="transmembrane region" description="Helical" evidence="13">
    <location>
        <begin position="95"/>
        <end position="115"/>
    </location>
</feature>
<evidence type="ECO:0000256" key="4">
    <source>
        <dbReference type="ARBA" id="ARBA00022553"/>
    </source>
</evidence>
<dbReference type="RefSeq" id="WP_281928140.1">
    <property type="nucleotide sequence ID" value="NZ_AP027142.1"/>
</dbReference>
<dbReference type="Pfam" id="PF07568">
    <property type="entry name" value="HisKA_2"/>
    <property type="match status" value="1"/>
</dbReference>
<dbReference type="Proteomes" id="UP001317629">
    <property type="component" value="Chromosome"/>
</dbReference>
<comment type="subcellular location">
    <subcellularLocation>
        <location evidence="2">Membrane</location>
        <topology evidence="2">Multi-pass membrane protein</topology>
    </subcellularLocation>
</comment>
<name>A0ABM8EA59_9HYPH</name>
<dbReference type="SMART" id="SM00387">
    <property type="entry name" value="HATPase_c"/>
    <property type="match status" value="1"/>
</dbReference>
<evidence type="ECO:0000256" key="5">
    <source>
        <dbReference type="ARBA" id="ARBA00022679"/>
    </source>
</evidence>
<reference evidence="15 16" key="1">
    <citation type="journal article" date="2023" name="Int. J. Syst. Evol. Microbiol.">
        <title>Methylocystis iwaonis sp. nov., a type II methane-oxidizing bacterium from surface soil of a rice paddy field in Japan, and emended description of the genus Methylocystis (ex Whittenbury et al. 1970) Bowman et al. 1993.</title>
        <authorList>
            <person name="Kaise H."/>
            <person name="Sawadogo J.B."/>
            <person name="Alam M.S."/>
            <person name="Ueno C."/>
            <person name="Dianou D."/>
            <person name="Shinjo R."/>
            <person name="Asakawa S."/>
        </authorList>
    </citation>
    <scope>NUCLEOTIDE SEQUENCE [LARGE SCALE GENOMIC DNA]</scope>
    <source>
        <strain evidence="15 16">SS37A-Re</strain>
    </source>
</reference>
<evidence type="ECO:0000256" key="13">
    <source>
        <dbReference type="SAM" id="Phobius"/>
    </source>
</evidence>
<keyword evidence="6 13" id="KW-0812">Transmembrane</keyword>
<keyword evidence="7" id="KW-0547">Nucleotide-binding</keyword>
<sequence length="323" mass="34682">MPWVHKIHTASIKRRGILPWAVALLLFAASLAARILLEPVLAGMKFLTFHPAIVAATLLCGWLQGVFVLSLSALAAWYLFLEPASSFQLTDSPSVGALVAFLLVGGFNIVLVAALRETIRRVELAKAVQETLFRELQHRVANNLQLVVALLRNAQRNLRNPVVAAETLSDAESRILAMSELHRRLHDGLAYVNGLEPLLREMLGHAFHDLPVKVTVDVSGAADLSIDQMTAMTLLVNEAALNAAKHVFSKGLGTRFDVALSKNEKGHLHLVIKDDGPGMAGAQETESSSLGMGIMEAFATQLGGSLEVAPGAGTALSVEFAHE</sequence>
<keyword evidence="8 15" id="KW-0418">Kinase</keyword>
<dbReference type="Gene3D" id="1.20.120.620">
    <property type="entry name" value="Backbone structure of the membrane domain of e. Coli histidine kinase receptor kdpd"/>
    <property type="match status" value="1"/>
</dbReference>
<evidence type="ECO:0000313" key="16">
    <source>
        <dbReference type="Proteomes" id="UP001317629"/>
    </source>
</evidence>
<dbReference type="InterPro" id="IPR003594">
    <property type="entry name" value="HATPase_dom"/>
</dbReference>
<dbReference type="InterPro" id="IPR038318">
    <property type="entry name" value="KdpD_sf"/>
</dbReference>
<dbReference type="InterPro" id="IPR036890">
    <property type="entry name" value="HATPase_C_sf"/>
</dbReference>
<evidence type="ECO:0000313" key="15">
    <source>
        <dbReference type="EMBL" id="BDV34866.1"/>
    </source>
</evidence>
<evidence type="ECO:0000259" key="14">
    <source>
        <dbReference type="SMART" id="SM00387"/>
    </source>
</evidence>
<feature type="transmembrane region" description="Helical" evidence="13">
    <location>
        <begin position="49"/>
        <end position="80"/>
    </location>
</feature>
<evidence type="ECO:0000256" key="2">
    <source>
        <dbReference type="ARBA" id="ARBA00004141"/>
    </source>
</evidence>
<keyword evidence="12 13" id="KW-0472">Membrane</keyword>
<organism evidence="15 16">
    <name type="scientific">Methylocystis iwaonis</name>
    <dbReference type="NCBI Taxonomy" id="2885079"/>
    <lineage>
        <taxon>Bacteria</taxon>
        <taxon>Pseudomonadati</taxon>
        <taxon>Pseudomonadota</taxon>
        <taxon>Alphaproteobacteria</taxon>
        <taxon>Hyphomicrobiales</taxon>
        <taxon>Methylocystaceae</taxon>
        <taxon>Methylocystis</taxon>
    </lineage>
</organism>
<evidence type="ECO:0000256" key="11">
    <source>
        <dbReference type="ARBA" id="ARBA00023012"/>
    </source>
</evidence>
<evidence type="ECO:0000256" key="10">
    <source>
        <dbReference type="ARBA" id="ARBA00022989"/>
    </source>
</evidence>
<keyword evidence="5" id="KW-0808">Transferase</keyword>
<dbReference type="Pfam" id="PF13493">
    <property type="entry name" value="DUF4118"/>
    <property type="match status" value="1"/>
</dbReference>
<keyword evidence="9" id="KW-0067">ATP-binding</keyword>
<keyword evidence="11" id="KW-0902">Two-component regulatory system</keyword>
<keyword evidence="4" id="KW-0597">Phosphoprotein</keyword>
<evidence type="ECO:0000256" key="1">
    <source>
        <dbReference type="ARBA" id="ARBA00000085"/>
    </source>
</evidence>
<evidence type="ECO:0000256" key="6">
    <source>
        <dbReference type="ARBA" id="ARBA00022692"/>
    </source>
</evidence>
<accession>A0ABM8EA59</accession>
<gene>
    <name evidence="15" type="ORF">SS37A_23950</name>
</gene>
<evidence type="ECO:0000256" key="8">
    <source>
        <dbReference type="ARBA" id="ARBA00022777"/>
    </source>
</evidence>
<dbReference type="EMBL" id="AP027142">
    <property type="protein sequence ID" value="BDV34866.1"/>
    <property type="molecule type" value="Genomic_DNA"/>
</dbReference>
<dbReference type="PANTHER" id="PTHR41523:SF8">
    <property type="entry name" value="ETHYLENE RESPONSE SENSOR PROTEIN"/>
    <property type="match status" value="1"/>
</dbReference>
<evidence type="ECO:0000256" key="9">
    <source>
        <dbReference type="ARBA" id="ARBA00022840"/>
    </source>
</evidence>